<dbReference type="GO" id="GO:0009611">
    <property type="term" value="P:response to wounding"/>
    <property type="evidence" value="ECO:0007669"/>
    <property type="project" value="UniProtKB-UniRule"/>
</dbReference>
<dbReference type="InterPro" id="IPR018467">
    <property type="entry name" value="CCT_CS"/>
</dbReference>
<organism evidence="5 6">
    <name type="scientific">Gossypium raimondii</name>
    <name type="common">Peruvian cotton</name>
    <name type="synonym">Gossypium klotzschianum subsp. raimondii</name>
    <dbReference type="NCBI Taxonomy" id="29730"/>
    <lineage>
        <taxon>Eukaryota</taxon>
        <taxon>Viridiplantae</taxon>
        <taxon>Streptophyta</taxon>
        <taxon>Embryophyta</taxon>
        <taxon>Tracheophyta</taxon>
        <taxon>Spermatophyta</taxon>
        <taxon>Magnoliopsida</taxon>
        <taxon>eudicotyledons</taxon>
        <taxon>Gunneridae</taxon>
        <taxon>Pentapetalae</taxon>
        <taxon>rosids</taxon>
        <taxon>malvids</taxon>
        <taxon>Malvales</taxon>
        <taxon>Malvaceae</taxon>
        <taxon>Malvoideae</taxon>
        <taxon>Gossypium</taxon>
    </lineage>
</organism>
<reference evidence="5 6" key="1">
    <citation type="journal article" date="2019" name="Genome Biol. Evol.">
        <title>Insights into the evolution of the New World diploid cottons (Gossypium, subgenus Houzingenia) based on genome sequencing.</title>
        <authorList>
            <person name="Grover C.E."/>
            <person name="Arick M.A. 2nd"/>
            <person name="Thrash A."/>
            <person name="Conover J.L."/>
            <person name="Sanders W.S."/>
            <person name="Peterson D.G."/>
            <person name="Frelichowski J.E."/>
            <person name="Scheffler J.A."/>
            <person name="Scheffler B.E."/>
            <person name="Wendel J.F."/>
        </authorList>
    </citation>
    <scope>NUCLEOTIDE SEQUENCE [LARGE SCALE GENOMIC DNA]</scope>
    <source>
        <strain evidence="5">8</strain>
        <tissue evidence="5">Leaf</tissue>
    </source>
</reference>
<comment type="similarity">
    <text evidence="1 2">Belongs to the TIFY/JAZ family.</text>
</comment>
<feature type="compositionally biased region" description="Basic and acidic residues" evidence="3">
    <location>
        <begin position="265"/>
        <end position="290"/>
    </location>
</feature>
<dbReference type="Pfam" id="PF09425">
    <property type="entry name" value="Jas_motif"/>
    <property type="match status" value="1"/>
</dbReference>
<evidence type="ECO:0000313" key="5">
    <source>
        <dbReference type="EMBL" id="MBA0599209.1"/>
    </source>
</evidence>
<dbReference type="EMBL" id="JABEZZ010000011">
    <property type="protein sequence ID" value="MBA0599209.1"/>
    <property type="molecule type" value="Genomic_DNA"/>
</dbReference>
<dbReference type="PANTHER" id="PTHR33077">
    <property type="entry name" value="PROTEIN TIFY 4A-RELATED-RELATED"/>
    <property type="match status" value="1"/>
</dbReference>
<evidence type="ECO:0000259" key="4">
    <source>
        <dbReference type="PROSITE" id="PS51320"/>
    </source>
</evidence>
<comment type="subcellular location">
    <subcellularLocation>
        <location evidence="2">Nucleus</location>
    </subcellularLocation>
</comment>
<comment type="domain">
    <text evidence="2">The jas domain is required for interaction with COI1.</text>
</comment>
<comment type="caution">
    <text evidence="5">The sequence shown here is derived from an EMBL/GenBank/DDBJ whole genome shotgun (WGS) entry which is preliminary data.</text>
</comment>
<keyword evidence="2" id="KW-0539">Nucleus</keyword>
<feature type="region of interest" description="Disordered" evidence="3">
    <location>
        <begin position="246"/>
        <end position="290"/>
    </location>
</feature>
<feature type="domain" description="Tify" evidence="4">
    <location>
        <begin position="131"/>
        <end position="166"/>
    </location>
</feature>
<dbReference type="Proteomes" id="UP000593578">
    <property type="component" value="Unassembled WGS sequence"/>
</dbReference>
<dbReference type="AlphaFoldDB" id="A0A7J8QCB6"/>
<evidence type="ECO:0000256" key="3">
    <source>
        <dbReference type="SAM" id="MobiDB-lite"/>
    </source>
</evidence>
<dbReference type="InterPro" id="IPR040390">
    <property type="entry name" value="TIFY/JAZ"/>
</dbReference>
<sequence length="290" mass="32076">MSNLGQKSPDRASFVNLLSQYLKEKRNLGDFSLGMTSKPDAKGKKRVLGFGKKDDMYMVMFAGLETSRQHAKNMNFLSNMPNCSESSRPNLVASTSNVKSSDFFPEIGSFGASSSKEDTFNKTDFMKSAAVEPKNAQLTIFFGGQVFVYNDFPADKVKEIMAVANRGWSTACSGVVADSAMEKLNANLDKIDYSSPHIPDLNITSATANSPAQDPSVERCQYVGSDLRIARRNSLHKFFEKRKDRAAMRAPYQLNNHQGSPPPPKPDENKPSHEEGQSSKETPRDIDLNL</sequence>
<keyword evidence="2" id="KW-1184">Jasmonic acid signaling pathway</keyword>
<dbReference type="GO" id="GO:0005634">
    <property type="term" value="C:nucleus"/>
    <property type="evidence" value="ECO:0007669"/>
    <property type="project" value="UniProtKB-SubCell"/>
</dbReference>
<dbReference type="PANTHER" id="PTHR33077:SF52">
    <property type="entry name" value="PROTEIN TIFY 11D"/>
    <property type="match status" value="1"/>
</dbReference>
<gene>
    <name evidence="5" type="ORF">Gorai_005441</name>
</gene>
<accession>A0A7J8QCB6</accession>
<evidence type="ECO:0000256" key="2">
    <source>
        <dbReference type="RuleBase" id="RU369065"/>
    </source>
</evidence>
<dbReference type="GO" id="GO:0031347">
    <property type="term" value="P:regulation of defense response"/>
    <property type="evidence" value="ECO:0007669"/>
    <property type="project" value="UniProtKB-UniRule"/>
</dbReference>
<evidence type="ECO:0000313" key="6">
    <source>
        <dbReference type="Proteomes" id="UP000593578"/>
    </source>
</evidence>
<protein>
    <recommendedName>
        <fullName evidence="2">Protein TIFY</fullName>
    </recommendedName>
    <alternativeName>
        <fullName evidence="2">Jasmonate ZIM domain-containing protein</fullName>
    </alternativeName>
</protein>
<dbReference type="SMART" id="SM00979">
    <property type="entry name" value="TIFY"/>
    <property type="match status" value="1"/>
</dbReference>
<name>A0A7J8QCB6_GOSRA</name>
<dbReference type="PROSITE" id="PS51320">
    <property type="entry name" value="TIFY"/>
    <property type="match status" value="1"/>
</dbReference>
<dbReference type="InterPro" id="IPR010399">
    <property type="entry name" value="Tify_dom"/>
</dbReference>
<evidence type="ECO:0000256" key="1">
    <source>
        <dbReference type="ARBA" id="ARBA00008614"/>
    </source>
</evidence>
<proteinExistence type="inferred from homology"/>
<dbReference type="GO" id="GO:2000022">
    <property type="term" value="P:regulation of jasmonic acid mediated signaling pathway"/>
    <property type="evidence" value="ECO:0007669"/>
    <property type="project" value="UniProtKB-UniRule"/>
</dbReference>
<comment type="function">
    <text evidence="2">Repressor of jasmonate responses.</text>
</comment>
<dbReference type="Pfam" id="PF06200">
    <property type="entry name" value="tify"/>
    <property type="match status" value="1"/>
</dbReference>